<proteinExistence type="predicted"/>
<dbReference type="Proteomes" id="UP000662747">
    <property type="component" value="Chromosome"/>
</dbReference>
<dbReference type="PANTHER" id="PTHR44591">
    <property type="entry name" value="STRESS RESPONSE REGULATOR PROTEIN 1"/>
    <property type="match status" value="1"/>
</dbReference>
<dbReference type="SUPFAM" id="SSF52172">
    <property type="entry name" value="CheY-like"/>
    <property type="match status" value="1"/>
</dbReference>
<reference evidence="5 6" key="1">
    <citation type="submission" date="2021-02" db="EMBL/GenBank/DDBJ databases">
        <title>De Novo genome assembly of isolated myxobacteria.</title>
        <authorList>
            <person name="Stevens D.C."/>
        </authorList>
    </citation>
    <scope>NUCLEOTIDE SEQUENCE [LARGE SCALE GENOMIC DNA]</scope>
    <source>
        <strain evidence="6">SCPEA02</strain>
    </source>
</reference>
<sequence length="462" mass="50596">MFRAAMARLLIVEDNHELASLIVSAAQARGHEARAAYTGEAALEALGPGSKWDAALVDLLLPDIRGSEVLAALRAHSIPSVAVSGVYKGDRFAQEAVQVHGARAFFAKPFELNAVMDALEEAGGVAPAPRAPPPVDEAKDTPSDELLDDEDLIVLEELAPETEDGDASLHTVPESEALPQPDDAEHALPLPFQRREKVWSATASPSASSRGKLPEWTLAGELKDTSVARLLNAYYEARHHGELKLKQGSVLKVVYFEAGRIVYAASNLGQERFGRFSVRRGVLPESRLAEVAAYAKEHGLRTGEAMMRLGLMDAERRRQLLEEQVKEILWSTFTWTEGQYGFSAMRPQRADLVKLSVFPGDLVLEGVEKTETLVALRQRMSPSRRLFPTADPPYGLHELKLQGPQALLLAYADGSKTVEDLLALTDLSERQALATLRGLELLGVLEERPEAPSRRHRISFGL</sequence>
<feature type="region of interest" description="Disordered" evidence="3">
    <location>
        <begin position="162"/>
        <end position="185"/>
    </location>
</feature>
<dbReference type="PROSITE" id="PS50110">
    <property type="entry name" value="RESPONSE_REGULATORY"/>
    <property type="match status" value="1"/>
</dbReference>
<dbReference type="Gene3D" id="3.40.50.2300">
    <property type="match status" value="1"/>
</dbReference>
<feature type="modified residue" description="4-aspartylphosphate" evidence="2">
    <location>
        <position position="58"/>
    </location>
</feature>
<evidence type="ECO:0000256" key="3">
    <source>
        <dbReference type="SAM" id="MobiDB-lite"/>
    </source>
</evidence>
<dbReference type="PANTHER" id="PTHR44591:SF3">
    <property type="entry name" value="RESPONSE REGULATORY DOMAIN-CONTAINING PROTEIN"/>
    <property type="match status" value="1"/>
</dbReference>
<dbReference type="CDD" id="cd00156">
    <property type="entry name" value="REC"/>
    <property type="match status" value="1"/>
</dbReference>
<dbReference type="InterPro" id="IPR050595">
    <property type="entry name" value="Bact_response_regulator"/>
</dbReference>
<dbReference type="EMBL" id="CP071090">
    <property type="protein sequence ID" value="QSQ25236.1"/>
    <property type="molecule type" value="Genomic_DNA"/>
</dbReference>
<evidence type="ECO:0000259" key="4">
    <source>
        <dbReference type="PROSITE" id="PS50110"/>
    </source>
</evidence>
<evidence type="ECO:0000256" key="1">
    <source>
        <dbReference type="ARBA" id="ARBA00022553"/>
    </source>
</evidence>
<protein>
    <submittedName>
        <fullName evidence="5">Response regulator</fullName>
    </submittedName>
</protein>
<dbReference type="InterPro" id="IPR025497">
    <property type="entry name" value="PatA-like_N"/>
</dbReference>
<gene>
    <name evidence="5" type="ORF">JY651_10025</name>
</gene>
<evidence type="ECO:0000256" key="2">
    <source>
        <dbReference type="PROSITE-ProRule" id="PRU00169"/>
    </source>
</evidence>
<keyword evidence="1 2" id="KW-0597">Phosphoprotein</keyword>
<feature type="region of interest" description="Disordered" evidence="3">
    <location>
        <begin position="124"/>
        <end position="147"/>
    </location>
</feature>
<evidence type="ECO:0000313" key="5">
    <source>
        <dbReference type="EMBL" id="QSQ25236.1"/>
    </source>
</evidence>
<keyword evidence="6" id="KW-1185">Reference proteome</keyword>
<dbReference type="InterPro" id="IPR001789">
    <property type="entry name" value="Sig_transdc_resp-reg_receiver"/>
</dbReference>
<organism evidence="5 6">
    <name type="scientific">Pyxidicoccus parkwayensis</name>
    <dbReference type="NCBI Taxonomy" id="2813578"/>
    <lineage>
        <taxon>Bacteria</taxon>
        <taxon>Pseudomonadati</taxon>
        <taxon>Myxococcota</taxon>
        <taxon>Myxococcia</taxon>
        <taxon>Myxococcales</taxon>
        <taxon>Cystobacterineae</taxon>
        <taxon>Myxococcaceae</taxon>
        <taxon>Pyxidicoccus</taxon>
    </lineage>
</organism>
<feature type="domain" description="Response regulatory" evidence="4">
    <location>
        <begin position="8"/>
        <end position="123"/>
    </location>
</feature>
<dbReference type="SMART" id="SM00448">
    <property type="entry name" value="REC"/>
    <property type="match status" value="1"/>
</dbReference>
<dbReference type="Pfam" id="PF00072">
    <property type="entry name" value="Response_reg"/>
    <property type="match status" value="1"/>
</dbReference>
<dbReference type="RefSeq" id="WP_206726792.1">
    <property type="nucleotide sequence ID" value="NZ_CP071090.1"/>
</dbReference>
<dbReference type="InterPro" id="IPR011006">
    <property type="entry name" value="CheY-like_superfamily"/>
</dbReference>
<name>A0ABX7P462_9BACT</name>
<accession>A0ABX7P462</accession>
<evidence type="ECO:0000313" key="6">
    <source>
        <dbReference type="Proteomes" id="UP000662747"/>
    </source>
</evidence>
<dbReference type="Pfam" id="PF14332">
    <property type="entry name" value="DUF4388"/>
    <property type="match status" value="1"/>
</dbReference>